<feature type="transmembrane region" description="Helical" evidence="1">
    <location>
        <begin position="74"/>
        <end position="96"/>
    </location>
</feature>
<dbReference type="AlphaFoldDB" id="A0AAE3ECY6"/>
<proteinExistence type="predicted"/>
<keyword evidence="1" id="KW-0472">Membrane</keyword>
<keyword evidence="1" id="KW-0812">Transmembrane</keyword>
<feature type="transmembrane region" description="Helical" evidence="1">
    <location>
        <begin position="6"/>
        <end position="26"/>
    </location>
</feature>
<dbReference type="EMBL" id="JAJEQR010000068">
    <property type="protein sequence ID" value="MCC2232453.1"/>
    <property type="molecule type" value="Genomic_DNA"/>
</dbReference>
<accession>A0AAE3ECY6</accession>
<dbReference type="Proteomes" id="UP001198182">
    <property type="component" value="Unassembled WGS sequence"/>
</dbReference>
<evidence type="ECO:0000313" key="3">
    <source>
        <dbReference type="Proteomes" id="UP001198182"/>
    </source>
</evidence>
<comment type="caution">
    <text evidence="2">The sequence shown here is derived from an EMBL/GenBank/DDBJ whole genome shotgun (WGS) entry which is preliminary data.</text>
</comment>
<keyword evidence="3" id="KW-1185">Reference proteome</keyword>
<protein>
    <submittedName>
        <fullName evidence="2">Uncharacterized protein</fullName>
    </submittedName>
</protein>
<evidence type="ECO:0000313" key="2">
    <source>
        <dbReference type="EMBL" id="MCC2232453.1"/>
    </source>
</evidence>
<organism evidence="2 3">
    <name type="scientific">Hominifimenecus microfluidus</name>
    <dbReference type="NCBI Taxonomy" id="2885348"/>
    <lineage>
        <taxon>Bacteria</taxon>
        <taxon>Bacillati</taxon>
        <taxon>Bacillota</taxon>
        <taxon>Clostridia</taxon>
        <taxon>Lachnospirales</taxon>
        <taxon>Lachnospiraceae</taxon>
        <taxon>Hominifimenecus</taxon>
    </lineage>
</organism>
<evidence type="ECO:0000256" key="1">
    <source>
        <dbReference type="SAM" id="Phobius"/>
    </source>
</evidence>
<name>A0AAE3ECY6_9FIRM</name>
<gene>
    <name evidence="2" type="ORF">LKD81_15900</name>
</gene>
<feature type="transmembrane region" description="Helical" evidence="1">
    <location>
        <begin position="46"/>
        <end position="68"/>
    </location>
</feature>
<sequence length="107" mass="12072">MQMLMLLLFTGSYTLLMALVGLFFGVKMPALTWTNEIMPIKQGAPVMLTLFCGFGYMVLLFVGFMLLPGWILGFLRYMSCFVGANLLLSVLIYLWLRKKGVARFSAL</sequence>
<reference evidence="2" key="1">
    <citation type="submission" date="2021-10" db="EMBL/GenBank/DDBJ databases">
        <title>Anaerobic single-cell dispensing facilitates the cultivation of human gut bacteria.</title>
        <authorList>
            <person name="Afrizal A."/>
        </authorList>
    </citation>
    <scope>NUCLEOTIDE SEQUENCE</scope>
    <source>
        <strain evidence="2">CLA-AA-H215</strain>
    </source>
</reference>
<keyword evidence="1" id="KW-1133">Transmembrane helix</keyword>